<feature type="domain" description="Treble clef zinc finger" evidence="1">
    <location>
        <begin position="100"/>
        <end position="155"/>
    </location>
</feature>
<dbReference type="PANTHER" id="PTHR37317">
    <property type="entry name" value="BLR8090 PROTEIN"/>
    <property type="match status" value="1"/>
</dbReference>
<comment type="caution">
    <text evidence="2">The sequence shown here is derived from an EMBL/GenBank/DDBJ whole genome shotgun (WGS) entry which is preliminary data.</text>
</comment>
<sequence length="602" mass="68903">MILDFVTGEAIMVRLIKGENDLATLNPTLAKEWHPTENGNLKPEDVTPGSGKEVWWLCPKGHHYLMVVNQRAKRGYGCPYCSGHRALKGVNDLATTRPDLAQEWNYEKNSNLTPHDVTVGSRKKVWWLCEKGHAYEQLIIKRTKRGYSCPYCSGHKALRGFNDLATVNPRLAKEWHPTKNGDLSPFDITAGSGKRVWWLCPLGHEYQATIHDRNSDDTQCPICNAKSQTSFPEQAILFYVKKLYPDAISRYKEIFEHSMEFDIYVPSIRLGIEFDGANWHNSAAQFKREKKKFDICQAHHITLIRVKENVDSQWKDVADAIYYIPKVRTYTELEETINAILDAIDRNSNMWTRKNPMCFHSAVRANLERDRADILSYLSEVKDSLAEIRPDVVKCWDYSKNGNLSPNMFTVSSNQVVHWKCPDCGHEWQCSINSMTRPGRSGCAECSKRRRGASFTKQVVRRVGSLAETMPDLAKEWHPTKNGTLTPNDTSAGRFQTVWWLCPRCGHEWESSPNNRKKGSGCPCCSGRVPKSGVNDLATLYPELLTEWDYQKNKDLDPRKLLPGSGKKAWWKCSRCRHEWETIIANRTKGHGCPKCSRHKKI</sequence>
<name>A0A3E3IE46_9FIRM</name>
<feature type="domain" description="Treble clef zinc finger" evidence="1">
    <location>
        <begin position="544"/>
        <end position="599"/>
    </location>
</feature>
<dbReference type="InterPro" id="IPR025487">
    <property type="entry name" value="DUF4379"/>
</dbReference>
<feature type="domain" description="Treble clef zinc finger" evidence="1">
    <location>
        <begin position="171"/>
        <end position="225"/>
    </location>
</feature>
<feature type="domain" description="Treble clef zinc finger" evidence="1">
    <location>
        <begin position="393"/>
        <end position="449"/>
    </location>
</feature>
<dbReference type="Pfam" id="PF14311">
    <property type="entry name" value="DUF4379"/>
    <property type="match status" value="6"/>
</dbReference>
<dbReference type="Gene3D" id="3.40.960.10">
    <property type="entry name" value="VSR Endonuclease"/>
    <property type="match status" value="1"/>
</dbReference>
<feature type="domain" description="Treble clef zinc finger" evidence="1">
    <location>
        <begin position="473"/>
        <end position="528"/>
    </location>
</feature>
<dbReference type="Proteomes" id="UP000260828">
    <property type="component" value="Unassembled WGS sequence"/>
</dbReference>
<evidence type="ECO:0000313" key="3">
    <source>
        <dbReference type="Proteomes" id="UP000260828"/>
    </source>
</evidence>
<dbReference type="PANTHER" id="PTHR37317:SF1">
    <property type="entry name" value="ZINC-RIBBON DOMAIN-CONTAINING PROTEIN-RELATED"/>
    <property type="match status" value="1"/>
</dbReference>
<evidence type="ECO:0000313" key="2">
    <source>
        <dbReference type="EMBL" id="RGE65323.1"/>
    </source>
</evidence>
<protein>
    <recommendedName>
        <fullName evidence="1">Treble clef zinc finger domain-containing protein</fullName>
    </recommendedName>
</protein>
<dbReference type="AlphaFoldDB" id="A0A3E3IE46"/>
<accession>A0A3E3IE46</accession>
<evidence type="ECO:0000259" key="1">
    <source>
        <dbReference type="Pfam" id="PF14311"/>
    </source>
</evidence>
<organism evidence="2 3">
    <name type="scientific">Anaerotruncus colihominis</name>
    <dbReference type="NCBI Taxonomy" id="169435"/>
    <lineage>
        <taxon>Bacteria</taxon>
        <taxon>Bacillati</taxon>
        <taxon>Bacillota</taxon>
        <taxon>Clostridia</taxon>
        <taxon>Eubacteriales</taxon>
        <taxon>Oscillospiraceae</taxon>
        <taxon>Anaerotruncus</taxon>
    </lineage>
</organism>
<gene>
    <name evidence="2" type="ORF">DXC40_17390</name>
</gene>
<proteinExistence type="predicted"/>
<reference evidence="2 3" key="1">
    <citation type="submission" date="2018-08" db="EMBL/GenBank/DDBJ databases">
        <title>A genome reference for cultivated species of the human gut microbiota.</title>
        <authorList>
            <person name="Zou Y."/>
            <person name="Xue W."/>
            <person name="Luo G."/>
        </authorList>
    </citation>
    <scope>NUCLEOTIDE SEQUENCE [LARGE SCALE GENOMIC DNA]</scope>
    <source>
        <strain evidence="2 3">TF05-12AC</strain>
    </source>
</reference>
<dbReference type="EMBL" id="QVME01000014">
    <property type="protein sequence ID" value="RGE65323.1"/>
    <property type="molecule type" value="Genomic_DNA"/>
</dbReference>
<feature type="domain" description="Treble clef zinc finger" evidence="1">
    <location>
        <begin position="29"/>
        <end position="84"/>
    </location>
</feature>